<name>A0ABD1D7I3_CULPP</name>
<dbReference type="EMBL" id="JBEHCU010007077">
    <property type="protein sequence ID" value="KAL1395593.1"/>
    <property type="molecule type" value="Genomic_DNA"/>
</dbReference>
<reference evidence="2 3" key="1">
    <citation type="submission" date="2024-05" db="EMBL/GenBank/DDBJ databases">
        <title>Culex pipiens pipiens assembly and annotation.</title>
        <authorList>
            <person name="Alout H."/>
            <person name="Durand T."/>
        </authorList>
    </citation>
    <scope>NUCLEOTIDE SEQUENCE [LARGE SCALE GENOMIC DNA]</scope>
    <source>
        <strain evidence="2">HA-2024</strain>
        <tissue evidence="2">Whole body</tissue>
    </source>
</reference>
<gene>
    <name evidence="2" type="ORF">pipiens_011135</name>
</gene>
<accession>A0ABD1D7I3</accession>
<sequence length="171" mass="19341">MFLEVLPFLCFFVFFVFGHMYEVTIDSFEPDPEIGDTYISISTVRVTRKNRNSFSIQGNFETHYNWGNENLGIVEVRGKNGKGSTLVSVMNQFCDIYNSDLAFVKTAIEASNLPPQGTCPMPKGNYTIYGFELQEKDLPMMIPKDQYEVSARLMNPDGVAMVGYNIKLTVS</sequence>
<keyword evidence="1" id="KW-0732">Signal</keyword>
<feature type="chain" id="PRO_5044862749" description="MD-2-related lipid-recognition domain-containing protein" evidence="1">
    <location>
        <begin position="19"/>
        <end position="171"/>
    </location>
</feature>
<organism evidence="2 3">
    <name type="scientific">Culex pipiens pipiens</name>
    <name type="common">Northern house mosquito</name>
    <dbReference type="NCBI Taxonomy" id="38569"/>
    <lineage>
        <taxon>Eukaryota</taxon>
        <taxon>Metazoa</taxon>
        <taxon>Ecdysozoa</taxon>
        <taxon>Arthropoda</taxon>
        <taxon>Hexapoda</taxon>
        <taxon>Insecta</taxon>
        <taxon>Pterygota</taxon>
        <taxon>Neoptera</taxon>
        <taxon>Endopterygota</taxon>
        <taxon>Diptera</taxon>
        <taxon>Nematocera</taxon>
        <taxon>Culicoidea</taxon>
        <taxon>Culicidae</taxon>
        <taxon>Culicinae</taxon>
        <taxon>Culicini</taxon>
        <taxon>Culex</taxon>
        <taxon>Culex</taxon>
    </lineage>
</organism>
<evidence type="ECO:0000313" key="2">
    <source>
        <dbReference type="EMBL" id="KAL1395593.1"/>
    </source>
</evidence>
<dbReference type="PANTHER" id="PTHR21112">
    <property type="entry name" value="CHEMOSENSORY PROTEIN A 29A-RELATED"/>
    <property type="match status" value="1"/>
</dbReference>
<dbReference type="InterPro" id="IPR010512">
    <property type="entry name" value="DUF1091"/>
</dbReference>
<proteinExistence type="predicted"/>
<dbReference type="PANTHER" id="PTHR21112:SF13">
    <property type="entry name" value="CHEMOSENSORY PROTEIN A 7A"/>
    <property type="match status" value="1"/>
</dbReference>
<protein>
    <recommendedName>
        <fullName evidence="4">MD-2-related lipid-recognition domain-containing protein</fullName>
    </recommendedName>
</protein>
<feature type="signal peptide" evidence="1">
    <location>
        <begin position="1"/>
        <end position="18"/>
    </location>
</feature>
<dbReference type="Proteomes" id="UP001562425">
    <property type="component" value="Unassembled WGS sequence"/>
</dbReference>
<comment type="caution">
    <text evidence="2">The sequence shown here is derived from an EMBL/GenBank/DDBJ whole genome shotgun (WGS) entry which is preliminary data.</text>
</comment>
<evidence type="ECO:0000313" key="3">
    <source>
        <dbReference type="Proteomes" id="UP001562425"/>
    </source>
</evidence>
<evidence type="ECO:0000256" key="1">
    <source>
        <dbReference type="SAM" id="SignalP"/>
    </source>
</evidence>
<keyword evidence="3" id="KW-1185">Reference proteome</keyword>
<dbReference type="SMART" id="SM00697">
    <property type="entry name" value="DM8"/>
    <property type="match status" value="1"/>
</dbReference>
<dbReference type="AlphaFoldDB" id="A0ABD1D7I3"/>
<evidence type="ECO:0008006" key="4">
    <source>
        <dbReference type="Google" id="ProtNLM"/>
    </source>
</evidence>
<dbReference type="Pfam" id="PF06477">
    <property type="entry name" value="DUF1091"/>
    <property type="match status" value="1"/>
</dbReference>